<dbReference type="AlphaFoldDB" id="A0A1L7X7I2"/>
<evidence type="ECO:0000313" key="2">
    <source>
        <dbReference type="EMBL" id="CZR60979.1"/>
    </source>
</evidence>
<organism evidence="2 3">
    <name type="scientific">Phialocephala subalpina</name>
    <dbReference type="NCBI Taxonomy" id="576137"/>
    <lineage>
        <taxon>Eukaryota</taxon>
        <taxon>Fungi</taxon>
        <taxon>Dikarya</taxon>
        <taxon>Ascomycota</taxon>
        <taxon>Pezizomycotina</taxon>
        <taxon>Leotiomycetes</taxon>
        <taxon>Helotiales</taxon>
        <taxon>Mollisiaceae</taxon>
        <taxon>Phialocephala</taxon>
        <taxon>Phialocephala fortinii species complex</taxon>
    </lineage>
</organism>
<dbReference type="Proteomes" id="UP000184330">
    <property type="component" value="Unassembled WGS sequence"/>
</dbReference>
<accession>A0A1L7X7I2</accession>
<feature type="transmembrane region" description="Helical" evidence="1">
    <location>
        <begin position="97"/>
        <end position="120"/>
    </location>
</feature>
<dbReference type="EMBL" id="FJOG01000017">
    <property type="protein sequence ID" value="CZR60979.1"/>
    <property type="molecule type" value="Genomic_DNA"/>
</dbReference>
<keyword evidence="1" id="KW-0812">Transmembrane</keyword>
<keyword evidence="1" id="KW-1133">Transmembrane helix</keyword>
<protein>
    <submittedName>
        <fullName evidence="2">Uncharacterized protein</fullName>
    </submittedName>
</protein>
<keyword evidence="1" id="KW-0472">Membrane</keyword>
<feature type="transmembrane region" description="Helical" evidence="1">
    <location>
        <begin position="160"/>
        <end position="179"/>
    </location>
</feature>
<reference evidence="2 3" key="1">
    <citation type="submission" date="2016-03" db="EMBL/GenBank/DDBJ databases">
        <authorList>
            <person name="Ploux O."/>
        </authorList>
    </citation>
    <scope>NUCLEOTIDE SEQUENCE [LARGE SCALE GENOMIC DNA]</scope>
    <source>
        <strain evidence="2 3">UAMH 11012</strain>
    </source>
</reference>
<name>A0A1L7X7I2_9HELO</name>
<keyword evidence="3" id="KW-1185">Reference proteome</keyword>
<evidence type="ECO:0000313" key="3">
    <source>
        <dbReference type="Proteomes" id="UP000184330"/>
    </source>
</evidence>
<gene>
    <name evidence="2" type="ORF">PAC_10875</name>
</gene>
<sequence>MEDSHAENSIPNFERSNFGTDTFLSQHLYSTTSIPDPEVLAAGPQSIETIYFPSESPSTTKSAMEVEIKAVASSQFDDTRTDIRLVNRNRVSVVGPLGYYNLITLVAATLSIYVVLLSLLSSGLLKLEYGLVQDYSPREDPDIRHSRGNAPSMDRNYTSGYLGIATCFASLGIFPNLPARCSRH</sequence>
<evidence type="ECO:0000256" key="1">
    <source>
        <dbReference type="SAM" id="Phobius"/>
    </source>
</evidence>
<proteinExistence type="predicted"/>